<dbReference type="EMBL" id="AP009356">
    <property type="protein sequence ID" value="BAF73540.1"/>
    <property type="molecule type" value="Genomic_DNA"/>
</dbReference>
<reference evidence="2" key="1">
    <citation type="journal article" date="2007" name="Mol. Plant Pathol.">
        <title>Presence of two glycolytic gene clusters in a severe pathogenic line of Candidatus Phytoplasma asteris.</title>
        <authorList>
            <person name="Oshima K."/>
            <person name="Kakizawa S."/>
            <person name="Arashida R."/>
            <person name="Ishii Y."/>
            <person name="Hoshi A."/>
            <person name="Hayashi Y."/>
            <person name="Kagiwada S."/>
            <person name="Namba S."/>
        </authorList>
    </citation>
    <scope>NUCLEOTIDE SEQUENCE</scope>
    <source>
        <strain evidence="2">Onion yellows</strain>
    </source>
</reference>
<keyword evidence="1" id="KW-0812">Transmembrane</keyword>
<proteinExistence type="predicted"/>
<keyword evidence="1" id="KW-1133">Transmembrane helix</keyword>
<accession>A6QKQ4</accession>
<dbReference type="AlphaFoldDB" id="A6QKQ4"/>
<evidence type="ECO:0000256" key="1">
    <source>
        <dbReference type="SAM" id="Phobius"/>
    </source>
</evidence>
<evidence type="ECO:0000313" key="2">
    <source>
        <dbReference type="EMBL" id="BAF73540.1"/>
    </source>
</evidence>
<feature type="transmembrane region" description="Helical" evidence="1">
    <location>
        <begin position="67"/>
        <end position="89"/>
    </location>
</feature>
<organism evidence="2">
    <name type="scientific">Onion yellows phytoplasma OY-W</name>
    <dbReference type="NCBI Taxonomy" id="428984"/>
    <lineage>
        <taxon>Bacteria</taxon>
        <taxon>Bacillati</taxon>
        <taxon>Mycoplasmatota</taxon>
        <taxon>Mollicutes</taxon>
        <taxon>Acholeplasmatales</taxon>
        <taxon>Acholeplasmataceae</taxon>
        <taxon>Candidatus Phytoplasma</taxon>
        <taxon>16SrI (Aster yellows group)</taxon>
    </lineage>
</organism>
<feature type="transmembrane region" description="Helical" evidence="1">
    <location>
        <begin position="29"/>
        <end position="55"/>
    </location>
</feature>
<sequence length="105" mass="12287">MDKKQKIKKEFHEHCQCCGSYLGMNINDVYLNLFGVIMTLMILISVGFFVLFGFLGLFSSFQINNEIFTTLIYIFFSGILSFCLIAHFMPKLLFEKLDYEKVEKE</sequence>
<keyword evidence="1" id="KW-0472">Membrane</keyword>
<protein>
    <submittedName>
        <fullName evidence="2">Uncharacterized protein</fullName>
    </submittedName>
</protein>
<name>A6QKQ4_ONYPH</name>